<evidence type="ECO:0000313" key="1">
    <source>
        <dbReference type="EMBL" id="NWL45523.1"/>
    </source>
</evidence>
<sequence>MSSKLSTELPIAGITIKLELLGSCWQARYPELSDEPGELIVLDRESAGNTRKIKHIRMGLPKLEYTVSNATLYLTLRQRALHEQEVVLLTEQGSDSPWVSSIRKMNLPLDRVLAIEISFVDGGERHKFIYKSLPSRELTVVWEGDVEYSYGGNDTDKRLLAKHYDGRKAVVLYTLPVPINPLLRDLMVVPIISKADQMLYHLFSPLFSIPDPDPLASPLNGIAESDFWMSTVALVFPENMLNKPPLDVAWLPSLMVPPGTVTYDPSQDTPTGRVAFAFGYRRTSNAQTAPQVGNAPGALTVSPLISVVGAGYGKQPLEISRSGTAEVKFIGEHRGGLHQENGTHYYVPPANQLSPIDYEEDCKTLQAPAILEALRDWASTDLIQVTVNNESAVSTFVTLYAPQTHYLKFALEGNALKLKLWYFDTEVGKEVPVTDDNTEWKIIAGNGSVSRSGVFTQGPEAPTPFTVIAGRDRGSSRLLYWAVTVIPVPLYTPPQFVALFES</sequence>
<protein>
    <submittedName>
        <fullName evidence="1">Uncharacterized protein</fullName>
    </submittedName>
</protein>
<proteinExistence type="predicted"/>
<dbReference type="Proteomes" id="UP000704738">
    <property type="component" value="Unassembled WGS sequence"/>
</dbReference>
<dbReference type="EMBL" id="QJRE01000096">
    <property type="protein sequence ID" value="NWL45523.1"/>
    <property type="molecule type" value="Genomic_DNA"/>
</dbReference>
<comment type="caution">
    <text evidence="1">The sequence shown here is derived from an EMBL/GenBank/DDBJ whole genome shotgun (WGS) entry which is preliminary data.</text>
</comment>
<name>A0ABD6MY89_9PSED</name>
<gene>
    <name evidence="1" type="ORF">DM819_06485</name>
</gene>
<reference evidence="1 2" key="1">
    <citation type="submission" date="2018-06" db="EMBL/GenBank/DDBJ databases">
        <title>Bacteria isolated from soil of Wuhan.</title>
        <authorList>
            <person name="Xiang W."/>
            <person name="Huang C."/>
        </authorList>
    </citation>
    <scope>NUCLEOTIDE SEQUENCE [LARGE SCALE GENOMIC DNA]</scope>
    <source>
        <strain evidence="2">xwS4</strain>
    </source>
</reference>
<dbReference type="AlphaFoldDB" id="A0ABD6MY89"/>
<dbReference type="RefSeq" id="WP_179052588.1">
    <property type="nucleotide sequence ID" value="NZ_QJRE01000096.1"/>
</dbReference>
<organism evidence="1 2">
    <name type="scientific">Pseudomonas hunanensis</name>
    <dbReference type="NCBI Taxonomy" id="1247546"/>
    <lineage>
        <taxon>Bacteria</taxon>
        <taxon>Pseudomonadati</taxon>
        <taxon>Pseudomonadota</taxon>
        <taxon>Gammaproteobacteria</taxon>
        <taxon>Pseudomonadales</taxon>
        <taxon>Pseudomonadaceae</taxon>
        <taxon>Pseudomonas</taxon>
    </lineage>
</organism>
<evidence type="ECO:0000313" key="2">
    <source>
        <dbReference type="Proteomes" id="UP000704738"/>
    </source>
</evidence>
<accession>A0ABD6MY89</accession>